<accession>A0ABX0YDP1</accession>
<dbReference type="InterPro" id="IPR003594">
    <property type="entry name" value="HATPase_dom"/>
</dbReference>
<dbReference type="EMBL" id="JAAVJI010000002">
    <property type="protein sequence ID" value="NJP00326.1"/>
    <property type="molecule type" value="Genomic_DNA"/>
</dbReference>
<dbReference type="Pfam" id="PF13581">
    <property type="entry name" value="HATPase_c_2"/>
    <property type="match status" value="1"/>
</dbReference>
<dbReference type="InterPro" id="IPR036890">
    <property type="entry name" value="HATPase_C_sf"/>
</dbReference>
<dbReference type="PANTHER" id="PTHR35801:SF1">
    <property type="entry name" value="PHOSPHOSERINE PHOSPHATASE RSBX"/>
    <property type="match status" value="1"/>
</dbReference>
<dbReference type="Pfam" id="PF07228">
    <property type="entry name" value="SpoIIE"/>
    <property type="match status" value="1"/>
</dbReference>
<dbReference type="InterPro" id="IPR039248">
    <property type="entry name" value="Ptase_RsbX"/>
</dbReference>
<sequence>MEVDSQACSLVLPISDLAHVDAARRAIVRQASQLTSKEALIGKLTLVVQELGRNLVLHGGGGQLIYRQAEGCLNLLAVDTGPGMVNVAQCMADHYSSIGTLGVGLGAVKRLADTFDIFSQPGQGTVIFAGFTLKDTPAAMSHGAVCIPYPGEAVAGDAWAVLGYRVMVCDGLGHGHAASAASALARQVFLAHNPAAPLDHLMQQLHHALMPTRGGAVGIAEVKPEARQVTYCGIGNIAGMLLGDKPRNMISSNGTVGYRIGRIHTYSYPWDPGTVLILTSDGIKTRLDTGRYPGLTARHPEIIAALLQRDFSRQTDDSTAVVARIE</sequence>
<dbReference type="Gene3D" id="3.30.565.10">
    <property type="entry name" value="Histidine kinase-like ATPase, C-terminal domain"/>
    <property type="match status" value="1"/>
</dbReference>
<dbReference type="Proteomes" id="UP000746535">
    <property type="component" value="Unassembled WGS sequence"/>
</dbReference>
<keyword evidence="3" id="KW-1185">Reference proteome</keyword>
<dbReference type="SUPFAM" id="SSF55874">
    <property type="entry name" value="ATPase domain of HSP90 chaperone/DNA topoisomerase II/histidine kinase"/>
    <property type="match status" value="1"/>
</dbReference>
<protein>
    <submittedName>
        <fullName evidence="2">SpoIIE family protein phosphatase</fullName>
    </submittedName>
</protein>
<gene>
    <name evidence="2" type="ORF">HBH25_05565</name>
</gene>
<dbReference type="PANTHER" id="PTHR35801">
    <property type="entry name" value="PHOSPHOSERINE PHOSPHATASE RSBX"/>
    <property type="match status" value="1"/>
</dbReference>
<dbReference type="SMART" id="SM00331">
    <property type="entry name" value="PP2C_SIG"/>
    <property type="match status" value="1"/>
</dbReference>
<evidence type="ECO:0000313" key="3">
    <source>
        <dbReference type="Proteomes" id="UP000746535"/>
    </source>
</evidence>
<organism evidence="2 3">
    <name type="scientific">Pseudomonas quercus</name>
    <dbReference type="NCBI Taxonomy" id="2722792"/>
    <lineage>
        <taxon>Bacteria</taxon>
        <taxon>Pseudomonadati</taxon>
        <taxon>Pseudomonadota</taxon>
        <taxon>Gammaproteobacteria</taxon>
        <taxon>Pseudomonadales</taxon>
        <taxon>Pseudomonadaceae</taxon>
        <taxon>Pseudomonas</taxon>
    </lineage>
</organism>
<name>A0ABX0YDP1_9PSED</name>
<dbReference type="RefSeq" id="WP_168082329.1">
    <property type="nucleotide sequence ID" value="NZ_JAAVJI010000002.1"/>
</dbReference>
<feature type="domain" description="PPM-type phosphatase" evidence="1">
    <location>
        <begin position="135"/>
        <end position="325"/>
    </location>
</feature>
<evidence type="ECO:0000313" key="2">
    <source>
        <dbReference type="EMBL" id="NJP00326.1"/>
    </source>
</evidence>
<dbReference type="SUPFAM" id="SSF81606">
    <property type="entry name" value="PP2C-like"/>
    <property type="match status" value="1"/>
</dbReference>
<comment type="caution">
    <text evidence="2">The sequence shown here is derived from an EMBL/GenBank/DDBJ whole genome shotgun (WGS) entry which is preliminary data.</text>
</comment>
<proteinExistence type="predicted"/>
<dbReference type="InterPro" id="IPR001932">
    <property type="entry name" value="PPM-type_phosphatase-like_dom"/>
</dbReference>
<reference evidence="2 3" key="1">
    <citation type="submission" date="2020-03" db="EMBL/GenBank/DDBJ databases">
        <authorList>
            <person name="Wang L."/>
            <person name="He N."/>
            <person name="Li Y."/>
            <person name="Fang Y."/>
            <person name="Zhang F."/>
        </authorList>
    </citation>
    <scope>NUCLEOTIDE SEQUENCE [LARGE SCALE GENOMIC DNA]</scope>
    <source>
        <strain evidence="3">hsmgli-8</strain>
    </source>
</reference>
<dbReference type="Gene3D" id="3.60.40.10">
    <property type="entry name" value="PPM-type phosphatase domain"/>
    <property type="match status" value="1"/>
</dbReference>
<dbReference type="InterPro" id="IPR036457">
    <property type="entry name" value="PPM-type-like_dom_sf"/>
</dbReference>
<evidence type="ECO:0000259" key="1">
    <source>
        <dbReference type="SMART" id="SM00331"/>
    </source>
</evidence>